<dbReference type="Gene3D" id="2.30.40.10">
    <property type="entry name" value="Urease, subunit C, domain 1"/>
    <property type="match status" value="1"/>
</dbReference>
<proteinExistence type="predicted"/>
<dbReference type="AlphaFoldDB" id="A0A848KH39"/>
<dbReference type="InterPro" id="IPR032466">
    <property type="entry name" value="Metal_Hydrolase"/>
</dbReference>
<dbReference type="PANTHER" id="PTHR22642:SF2">
    <property type="entry name" value="PROTEIN LONG AFTER FAR-RED 3"/>
    <property type="match status" value="1"/>
</dbReference>
<organism evidence="2 3">
    <name type="scientific">Antrihabitans stalactiti</name>
    <dbReference type="NCBI Taxonomy" id="2584121"/>
    <lineage>
        <taxon>Bacteria</taxon>
        <taxon>Bacillati</taxon>
        <taxon>Actinomycetota</taxon>
        <taxon>Actinomycetes</taxon>
        <taxon>Mycobacteriales</taxon>
        <taxon>Nocardiaceae</taxon>
        <taxon>Antrihabitans</taxon>
    </lineage>
</organism>
<dbReference type="Gene3D" id="3.10.310.70">
    <property type="match status" value="1"/>
</dbReference>
<protein>
    <submittedName>
        <fullName evidence="2">Amidohydrolase family protein</fullName>
    </submittedName>
</protein>
<evidence type="ECO:0000259" key="1">
    <source>
        <dbReference type="Pfam" id="PF07969"/>
    </source>
</evidence>
<dbReference type="PANTHER" id="PTHR22642">
    <property type="entry name" value="IMIDAZOLONEPROPIONASE"/>
    <property type="match status" value="1"/>
</dbReference>
<dbReference type="Pfam" id="PF07969">
    <property type="entry name" value="Amidohydro_3"/>
    <property type="match status" value="1"/>
</dbReference>
<keyword evidence="3" id="KW-1185">Reference proteome</keyword>
<reference evidence="2 3" key="2">
    <citation type="submission" date="2020-06" db="EMBL/GenBank/DDBJ databases">
        <title>Antribacter stalactiti gen. nov., sp. nov., a new member of the family Nacardiaceae isolated from a cave.</title>
        <authorList>
            <person name="Kim I.S."/>
        </authorList>
    </citation>
    <scope>NUCLEOTIDE SEQUENCE [LARGE SCALE GENOMIC DNA]</scope>
    <source>
        <strain evidence="2 3">YC2-7</strain>
    </source>
</reference>
<name>A0A848KH39_9NOCA</name>
<evidence type="ECO:0000313" key="3">
    <source>
        <dbReference type="Proteomes" id="UP000535543"/>
    </source>
</evidence>
<dbReference type="InterPro" id="IPR013108">
    <property type="entry name" value="Amidohydro_3"/>
</dbReference>
<dbReference type="Proteomes" id="UP000535543">
    <property type="component" value="Unassembled WGS sequence"/>
</dbReference>
<dbReference type="CDD" id="cd01300">
    <property type="entry name" value="YtcJ_like"/>
    <property type="match status" value="1"/>
</dbReference>
<dbReference type="Gene3D" id="3.20.20.140">
    <property type="entry name" value="Metal-dependent hydrolases"/>
    <property type="match status" value="1"/>
</dbReference>
<sequence>MSSADLVIIGTVLTVDDSQPTAEALAVADGRIVAVGKRSDVESWIGPNTQVHELGDACVMPGLIEAHGHPLMEALVLSDSMADIRPVTMRSPDDVVAAVANEVAKRGASGAYLQGWDPLLQVGLPEVTLAWLDSMAPETPLVILHNSGHLAYFNSASARGAGVTRDTVNPKGALYGRDANGELNGKAEESGAIFPLLAPVLGDGKEYPAMFLAECARLNKAGLTTCSEMAFTPTFNPVLNGLNDAGLLTVRFRTYEICNDEMKTDMAPVNGDDMLAQVGIKIWFDGSPWIGNIDLSFPYLDTPEVRSMGITPGSCGHANYTAEELREIVFAYFPLGWPMACHVMGDAGVDTVLDIYEEVLASHPRDDHRLRLEHCSTMRPDQLERAVKLGVTCSFFVDQIHYWGDVLVDGLFGEERGSQWMATGSAVAAGMKISLHNDPPVTPEEPLRNISVATTRTAPSGRVLAPEQRLTVDQAIRAQTIDAAWQLFADDIIGSIEVGKYADLVVLATDPRTIPPEDIQNLEVRATFLAGQQVYGQALVAN</sequence>
<dbReference type="SUPFAM" id="SSF51338">
    <property type="entry name" value="Composite domain of metallo-dependent hydrolases"/>
    <property type="match status" value="1"/>
</dbReference>
<keyword evidence="2" id="KW-0378">Hydrolase</keyword>
<feature type="domain" description="Amidohydrolase 3" evidence="1">
    <location>
        <begin position="53"/>
        <end position="535"/>
    </location>
</feature>
<reference evidence="2 3" key="1">
    <citation type="submission" date="2019-05" db="EMBL/GenBank/DDBJ databases">
        <authorList>
            <person name="Lee S.D."/>
        </authorList>
    </citation>
    <scope>NUCLEOTIDE SEQUENCE [LARGE SCALE GENOMIC DNA]</scope>
    <source>
        <strain evidence="2 3">YC2-7</strain>
    </source>
</reference>
<dbReference type="InterPro" id="IPR011059">
    <property type="entry name" value="Metal-dep_hydrolase_composite"/>
</dbReference>
<dbReference type="RefSeq" id="WP_169592464.1">
    <property type="nucleotide sequence ID" value="NZ_VCQU01000010.1"/>
</dbReference>
<comment type="caution">
    <text evidence="2">The sequence shown here is derived from an EMBL/GenBank/DDBJ whole genome shotgun (WGS) entry which is preliminary data.</text>
</comment>
<accession>A0A848KH39</accession>
<dbReference type="EMBL" id="VCQU01000010">
    <property type="protein sequence ID" value="NMN98333.1"/>
    <property type="molecule type" value="Genomic_DNA"/>
</dbReference>
<evidence type="ECO:0000313" key="2">
    <source>
        <dbReference type="EMBL" id="NMN98333.1"/>
    </source>
</evidence>
<dbReference type="GO" id="GO:0016810">
    <property type="term" value="F:hydrolase activity, acting on carbon-nitrogen (but not peptide) bonds"/>
    <property type="evidence" value="ECO:0007669"/>
    <property type="project" value="InterPro"/>
</dbReference>
<dbReference type="SUPFAM" id="SSF51556">
    <property type="entry name" value="Metallo-dependent hydrolases"/>
    <property type="match status" value="1"/>
</dbReference>
<gene>
    <name evidence="2" type="ORF">FGL95_25130</name>
</gene>
<dbReference type="InterPro" id="IPR033932">
    <property type="entry name" value="YtcJ-like"/>
</dbReference>